<comment type="similarity">
    <text evidence="2">Belongs to the RNase H family.</text>
</comment>
<feature type="non-terminal residue" evidence="9">
    <location>
        <position position="1"/>
    </location>
</feature>
<dbReference type="Proteomes" id="UP000217790">
    <property type="component" value="Unassembled WGS sequence"/>
</dbReference>
<dbReference type="Pfam" id="PF00075">
    <property type="entry name" value="RNase_H"/>
    <property type="match status" value="1"/>
</dbReference>
<accession>A0A2H3DC22</accession>
<dbReference type="InterPro" id="IPR050092">
    <property type="entry name" value="RNase_H"/>
</dbReference>
<evidence type="ECO:0000313" key="10">
    <source>
        <dbReference type="Proteomes" id="UP000217790"/>
    </source>
</evidence>
<keyword evidence="5" id="KW-0479">Metal-binding</keyword>
<evidence type="ECO:0000256" key="2">
    <source>
        <dbReference type="ARBA" id="ARBA00005300"/>
    </source>
</evidence>
<evidence type="ECO:0000256" key="6">
    <source>
        <dbReference type="ARBA" id="ARBA00022759"/>
    </source>
</evidence>
<dbReference type="PANTHER" id="PTHR10642:SF26">
    <property type="entry name" value="RIBONUCLEASE H1"/>
    <property type="match status" value="1"/>
</dbReference>
<keyword evidence="7" id="KW-0378">Hydrolase</keyword>
<evidence type="ECO:0000259" key="8">
    <source>
        <dbReference type="PROSITE" id="PS50879"/>
    </source>
</evidence>
<keyword evidence="6" id="KW-0255">Endonuclease</keyword>
<evidence type="ECO:0000256" key="4">
    <source>
        <dbReference type="ARBA" id="ARBA00022722"/>
    </source>
</evidence>
<name>A0A2H3DC22_ARMGA</name>
<keyword evidence="10" id="KW-1185">Reference proteome</keyword>
<dbReference type="AlphaFoldDB" id="A0A2H3DC22"/>
<dbReference type="InterPro" id="IPR036397">
    <property type="entry name" value="RNaseH_sf"/>
</dbReference>
<dbReference type="GO" id="GO:0046872">
    <property type="term" value="F:metal ion binding"/>
    <property type="evidence" value="ECO:0007669"/>
    <property type="project" value="UniProtKB-KW"/>
</dbReference>
<keyword evidence="4" id="KW-0540">Nuclease</keyword>
<evidence type="ECO:0000256" key="5">
    <source>
        <dbReference type="ARBA" id="ARBA00022723"/>
    </source>
</evidence>
<sequence length="167" mass="18165">YTDGSIYDNGTTDARAGAGVWYGEGDERNITVRLPGPHQTNNMAEIWVVLEQVLAAACNKIMITVSDSKYVIEGLCFHLKIWEDSGWVGILNSDLWKATAVILRQHGAPIYFQWTKGHSGDIRNEGADSLAGEGAQLSAGDATQADTEINHEFDITGARLSILTQSL</sequence>
<dbReference type="Gene3D" id="3.30.420.10">
    <property type="entry name" value="Ribonuclease H-like superfamily/Ribonuclease H"/>
    <property type="match status" value="1"/>
</dbReference>
<dbReference type="CDD" id="cd09280">
    <property type="entry name" value="RNase_HI_eukaryote_like"/>
    <property type="match status" value="1"/>
</dbReference>
<gene>
    <name evidence="9" type="ORF">ARMGADRAFT_936413</name>
</gene>
<dbReference type="InterPro" id="IPR002156">
    <property type="entry name" value="RNaseH_domain"/>
</dbReference>
<evidence type="ECO:0000256" key="3">
    <source>
        <dbReference type="ARBA" id="ARBA00012180"/>
    </source>
</evidence>
<dbReference type="InterPro" id="IPR012337">
    <property type="entry name" value="RNaseH-like_sf"/>
</dbReference>
<dbReference type="EC" id="3.1.26.4" evidence="3"/>
<dbReference type="PROSITE" id="PS50879">
    <property type="entry name" value="RNASE_H_1"/>
    <property type="match status" value="1"/>
</dbReference>
<evidence type="ECO:0000313" key="9">
    <source>
        <dbReference type="EMBL" id="PBK88962.1"/>
    </source>
</evidence>
<dbReference type="EMBL" id="KZ293670">
    <property type="protein sequence ID" value="PBK88962.1"/>
    <property type="molecule type" value="Genomic_DNA"/>
</dbReference>
<dbReference type="GO" id="GO:0003676">
    <property type="term" value="F:nucleic acid binding"/>
    <property type="evidence" value="ECO:0007669"/>
    <property type="project" value="InterPro"/>
</dbReference>
<protein>
    <recommendedName>
        <fullName evidence="3">ribonuclease H</fullName>
        <ecNumber evidence="3">3.1.26.4</ecNumber>
    </recommendedName>
</protein>
<dbReference type="GO" id="GO:0004523">
    <property type="term" value="F:RNA-DNA hybrid ribonuclease activity"/>
    <property type="evidence" value="ECO:0007669"/>
    <property type="project" value="UniProtKB-EC"/>
</dbReference>
<dbReference type="PANTHER" id="PTHR10642">
    <property type="entry name" value="RIBONUCLEASE H1"/>
    <property type="match status" value="1"/>
</dbReference>
<organism evidence="9 10">
    <name type="scientific">Armillaria gallica</name>
    <name type="common">Bulbous honey fungus</name>
    <name type="synonym">Armillaria bulbosa</name>
    <dbReference type="NCBI Taxonomy" id="47427"/>
    <lineage>
        <taxon>Eukaryota</taxon>
        <taxon>Fungi</taxon>
        <taxon>Dikarya</taxon>
        <taxon>Basidiomycota</taxon>
        <taxon>Agaricomycotina</taxon>
        <taxon>Agaricomycetes</taxon>
        <taxon>Agaricomycetidae</taxon>
        <taxon>Agaricales</taxon>
        <taxon>Marasmiineae</taxon>
        <taxon>Physalacriaceae</taxon>
        <taxon>Armillaria</taxon>
    </lineage>
</organism>
<dbReference type="STRING" id="47427.A0A2H3DC22"/>
<dbReference type="GO" id="GO:0043137">
    <property type="term" value="P:DNA replication, removal of RNA primer"/>
    <property type="evidence" value="ECO:0007669"/>
    <property type="project" value="TreeGrafter"/>
</dbReference>
<evidence type="ECO:0000256" key="7">
    <source>
        <dbReference type="ARBA" id="ARBA00022801"/>
    </source>
</evidence>
<feature type="domain" description="RNase H type-1" evidence="8">
    <location>
        <begin position="1"/>
        <end position="136"/>
    </location>
</feature>
<dbReference type="OMA" id="TEINHEF"/>
<comment type="catalytic activity">
    <reaction evidence="1">
        <text>Endonucleolytic cleavage to 5'-phosphomonoester.</text>
        <dbReference type="EC" id="3.1.26.4"/>
    </reaction>
</comment>
<dbReference type="SUPFAM" id="SSF53098">
    <property type="entry name" value="Ribonuclease H-like"/>
    <property type="match status" value="1"/>
</dbReference>
<dbReference type="InParanoid" id="A0A2H3DC22"/>
<proteinExistence type="inferred from homology"/>
<dbReference type="OrthoDB" id="245563at2759"/>
<reference evidence="10" key="1">
    <citation type="journal article" date="2017" name="Nat. Ecol. Evol.">
        <title>Genome expansion and lineage-specific genetic innovations in the forest pathogenic fungi Armillaria.</title>
        <authorList>
            <person name="Sipos G."/>
            <person name="Prasanna A.N."/>
            <person name="Walter M.C."/>
            <person name="O'Connor E."/>
            <person name="Balint B."/>
            <person name="Krizsan K."/>
            <person name="Kiss B."/>
            <person name="Hess J."/>
            <person name="Varga T."/>
            <person name="Slot J."/>
            <person name="Riley R."/>
            <person name="Boka B."/>
            <person name="Rigling D."/>
            <person name="Barry K."/>
            <person name="Lee J."/>
            <person name="Mihaltcheva S."/>
            <person name="LaButti K."/>
            <person name="Lipzen A."/>
            <person name="Waldron R."/>
            <person name="Moloney N.M."/>
            <person name="Sperisen C."/>
            <person name="Kredics L."/>
            <person name="Vagvoelgyi C."/>
            <person name="Patrignani A."/>
            <person name="Fitzpatrick D."/>
            <person name="Nagy I."/>
            <person name="Doyle S."/>
            <person name="Anderson J.B."/>
            <person name="Grigoriev I.V."/>
            <person name="Gueldener U."/>
            <person name="Muensterkoetter M."/>
            <person name="Nagy L.G."/>
        </authorList>
    </citation>
    <scope>NUCLEOTIDE SEQUENCE [LARGE SCALE GENOMIC DNA]</scope>
    <source>
        <strain evidence="10">Ar21-2</strain>
    </source>
</reference>
<evidence type="ECO:0000256" key="1">
    <source>
        <dbReference type="ARBA" id="ARBA00000077"/>
    </source>
</evidence>